<dbReference type="SUPFAM" id="SSF53613">
    <property type="entry name" value="Ribokinase-like"/>
    <property type="match status" value="1"/>
</dbReference>
<dbReference type="NCBIfam" id="TIGR00196">
    <property type="entry name" value="yjeF_cterm"/>
    <property type="match status" value="1"/>
</dbReference>
<proteinExistence type="inferred from homology"/>
<evidence type="ECO:0000259" key="7">
    <source>
        <dbReference type="PROSITE" id="PS51383"/>
    </source>
</evidence>
<keyword evidence="3 6" id="KW-0521">NADP</keyword>
<dbReference type="PROSITE" id="PS01050">
    <property type="entry name" value="YJEF_C_2"/>
    <property type="match status" value="1"/>
</dbReference>
<evidence type="ECO:0000256" key="3">
    <source>
        <dbReference type="ARBA" id="ARBA00022857"/>
    </source>
</evidence>
<dbReference type="InterPro" id="IPR029056">
    <property type="entry name" value="Ribokinase-like"/>
</dbReference>
<dbReference type="PANTHER" id="PTHR12592">
    <property type="entry name" value="ATP-DEPENDENT (S)-NAD(P)H-HYDRATE DEHYDRATASE FAMILY MEMBER"/>
    <property type="match status" value="1"/>
</dbReference>
<dbReference type="EC" id="4.2.1.136" evidence="6"/>
<feature type="binding site" evidence="6">
    <location>
        <begin position="190"/>
        <end position="194"/>
    </location>
    <ligand>
        <name>AMP</name>
        <dbReference type="ChEBI" id="CHEBI:456215"/>
    </ligand>
</feature>
<name>A0ABN1E005_9GAMM</name>
<evidence type="ECO:0000256" key="6">
    <source>
        <dbReference type="HAMAP-Rule" id="MF_01965"/>
    </source>
</evidence>
<evidence type="ECO:0000256" key="2">
    <source>
        <dbReference type="ARBA" id="ARBA00022840"/>
    </source>
</evidence>
<dbReference type="InterPro" id="IPR017953">
    <property type="entry name" value="Carbohydrate_kinase_pred_CS"/>
</dbReference>
<dbReference type="HAMAP" id="MF_01965">
    <property type="entry name" value="NADHX_dehydratase"/>
    <property type="match status" value="1"/>
</dbReference>
<evidence type="ECO:0000256" key="5">
    <source>
        <dbReference type="ARBA" id="ARBA00023239"/>
    </source>
</evidence>
<comment type="caution">
    <text evidence="8">The sequence shown here is derived from an EMBL/GenBank/DDBJ whole genome shotgun (WGS) entry which is preliminary data.</text>
</comment>
<comment type="function">
    <text evidence="6">Catalyzes the dehydration of the S-form of NAD(P)HX at the expense of ADP, which is converted to AMP. Together with NAD(P)HX epimerase, which catalyzes the epimerization of the S- and R-forms, the enzyme allows the repair of both epimers of NAD(P)HX, a damaged form of NAD(P)H that is a result of enzymatic or heat-dependent hydration.</text>
</comment>
<organism evidence="8 9">
    <name type="scientific">Rheinheimera aquimaris</name>
    <dbReference type="NCBI Taxonomy" id="412437"/>
    <lineage>
        <taxon>Bacteria</taxon>
        <taxon>Pseudomonadati</taxon>
        <taxon>Pseudomonadota</taxon>
        <taxon>Gammaproteobacteria</taxon>
        <taxon>Chromatiales</taxon>
        <taxon>Chromatiaceae</taxon>
        <taxon>Rheinheimera</taxon>
    </lineage>
</organism>
<feature type="binding site" evidence="6">
    <location>
        <position position="220"/>
    </location>
    <ligand>
        <name>(6S)-NADPHX</name>
        <dbReference type="ChEBI" id="CHEBI:64076"/>
    </ligand>
</feature>
<dbReference type="Pfam" id="PF01256">
    <property type="entry name" value="Carb_kinase"/>
    <property type="match status" value="1"/>
</dbReference>
<comment type="similarity">
    <text evidence="6">Belongs to the NnrD/CARKD family.</text>
</comment>
<dbReference type="Gene3D" id="3.40.1190.20">
    <property type="match status" value="1"/>
</dbReference>
<evidence type="ECO:0000313" key="9">
    <source>
        <dbReference type="Proteomes" id="UP001501169"/>
    </source>
</evidence>
<comment type="subunit">
    <text evidence="6">Homotetramer.</text>
</comment>
<keyword evidence="1 6" id="KW-0547">Nucleotide-binding</keyword>
<comment type="catalytic activity">
    <reaction evidence="6">
        <text>(6S)-NADPHX + ADP = AMP + phosphate + NADPH + H(+)</text>
        <dbReference type="Rhea" id="RHEA:32235"/>
        <dbReference type="ChEBI" id="CHEBI:15378"/>
        <dbReference type="ChEBI" id="CHEBI:43474"/>
        <dbReference type="ChEBI" id="CHEBI:57783"/>
        <dbReference type="ChEBI" id="CHEBI:64076"/>
        <dbReference type="ChEBI" id="CHEBI:456215"/>
        <dbReference type="ChEBI" id="CHEBI:456216"/>
        <dbReference type="EC" id="4.2.1.136"/>
    </reaction>
</comment>
<reference evidence="8 9" key="1">
    <citation type="journal article" date="2019" name="Int. J. Syst. Evol. Microbiol.">
        <title>The Global Catalogue of Microorganisms (GCM) 10K type strain sequencing project: providing services to taxonomists for standard genome sequencing and annotation.</title>
        <authorList>
            <consortium name="The Broad Institute Genomics Platform"/>
            <consortium name="The Broad Institute Genome Sequencing Center for Infectious Disease"/>
            <person name="Wu L."/>
            <person name="Ma J."/>
        </authorList>
    </citation>
    <scope>NUCLEOTIDE SEQUENCE [LARGE SCALE GENOMIC DNA]</scope>
    <source>
        <strain evidence="8 9">JCM 14331</strain>
    </source>
</reference>
<keyword evidence="2 6" id="KW-0067">ATP-binding</keyword>
<dbReference type="PANTHER" id="PTHR12592:SF0">
    <property type="entry name" value="ATP-DEPENDENT (S)-NAD(P)H-HYDRATE DEHYDRATASE"/>
    <property type="match status" value="1"/>
</dbReference>
<gene>
    <name evidence="6" type="primary">nnrD</name>
    <name evidence="8" type="ORF">GCM10009098_25210</name>
</gene>
<keyword evidence="5 6" id="KW-0456">Lyase</keyword>
<protein>
    <recommendedName>
        <fullName evidence="6">ADP-dependent (S)-NAD(P)H-hydrate dehydratase</fullName>
        <ecNumber evidence="6">4.2.1.136</ecNumber>
    </recommendedName>
    <alternativeName>
        <fullName evidence="6">ADP-dependent NAD(P)HX dehydratase</fullName>
    </alternativeName>
</protein>
<evidence type="ECO:0000256" key="1">
    <source>
        <dbReference type="ARBA" id="ARBA00022741"/>
    </source>
</evidence>
<evidence type="ECO:0000256" key="4">
    <source>
        <dbReference type="ARBA" id="ARBA00023027"/>
    </source>
</evidence>
<dbReference type="InterPro" id="IPR000631">
    <property type="entry name" value="CARKD"/>
</dbReference>
<dbReference type="CDD" id="cd01171">
    <property type="entry name" value="YXKO-related"/>
    <property type="match status" value="1"/>
</dbReference>
<accession>A0ABN1E005</accession>
<feature type="binding site" evidence="6">
    <location>
        <position position="44"/>
    </location>
    <ligand>
        <name>(6S)-NADPHX</name>
        <dbReference type="ChEBI" id="CHEBI:64076"/>
    </ligand>
</feature>
<evidence type="ECO:0000313" key="8">
    <source>
        <dbReference type="EMBL" id="GAA0556304.1"/>
    </source>
</evidence>
<feature type="binding site" evidence="6">
    <location>
        <position position="153"/>
    </location>
    <ligand>
        <name>(6S)-NADPHX</name>
        <dbReference type="ChEBI" id="CHEBI:64076"/>
    </ligand>
</feature>
<comment type="catalytic activity">
    <reaction evidence="6">
        <text>(6S)-NADHX + ADP = AMP + phosphate + NADH + H(+)</text>
        <dbReference type="Rhea" id="RHEA:32223"/>
        <dbReference type="ChEBI" id="CHEBI:15378"/>
        <dbReference type="ChEBI" id="CHEBI:43474"/>
        <dbReference type="ChEBI" id="CHEBI:57945"/>
        <dbReference type="ChEBI" id="CHEBI:64074"/>
        <dbReference type="ChEBI" id="CHEBI:456215"/>
        <dbReference type="ChEBI" id="CHEBI:456216"/>
        <dbReference type="EC" id="4.2.1.136"/>
    </reaction>
</comment>
<keyword evidence="4 6" id="KW-0520">NAD</keyword>
<sequence>MSRTIQTVDAQWLKRLLPRRPAQAHKGYFGHVLVVGGDHGYGGAAIMAAQAAARSGAGLVSLYTRQEHISAMLSRQPEVMANHQHFTTMLDRATVILAGPGLGPDSWGKALLAQLLVSNKPQLLDADALNYLATLSTAEQQQLQHDNRVLTPHPGEAARLLNCPTAAIEHDRIAAVQQLQQQFGGTVLLKGQHSLIAGPKQQLARLSCGNPGMASGGMGDVLSGIIAALLAQGLNSFDAAALGGWLHGSAADQLAAERGERGLLATDILLPLQKLLNGKT</sequence>
<comment type="cofactor">
    <cofactor evidence="6">
        <name>Mg(2+)</name>
        <dbReference type="ChEBI" id="CHEBI:18420"/>
    </cofactor>
</comment>
<dbReference type="EMBL" id="BAAAEO010000004">
    <property type="protein sequence ID" value="GAA0556304.1"/>
    <property type="molecule type" value="Genomic_DNA"/>
</dbReference>
<dbReference type="Proteomes" id="UP001501169">
    <property type="component" value="Unassembled WGS sequence"/>
</dbReference>
<dbReference type="PROSITE" id="PS51383">
    <property type="entry name" value="YJEF_C_3"/>
    <property type="match status" value="1"/>
</dbReference>
<feature type="binding site" evidence="6">
    <location>
        <position position="101"/>
    </location>
    <ligand>
        <name>(6S)-NADPHX</name>
        <dbReference type="ChEBI" id="CHEBI:64076"/>
    </ligand>
</feature>
<feature type="binding site" evidence="6">
    <location>
        <position position="219"/>
    </location>
    <ligand>
        <name>AMP</name>
        <dbReference type="ChEBI" id="CHEBI:456215"/>
    </ligand>
</feature>
<keyword evidence="9" id="KW-1185">Reference proteome</keyword>
<feature type="domain" description="YjeF C-terminal" evidence="7">
    <location>
        <begin position="9"/>
        <end position="279"/>
    </location>
</feature>
<dbReference type="RefSeq" id="WP_134056883.1">
    <property type="nucleotide sequence ID" value="NZ_BAAAEO010000004.1"/>
</dbReference>